<dbReference type="GO" id="GO:0003676">
    <property type="term" value="F:nucleic acid binding"/>
    <property type="evidence" value="ECO:0007669"/>
    <property type="project" value="InterPro"/>
</dbReference>
<evidence type="ECO:0000256" key="1">
    <source>
        <dbReference type="ARBA" id="ARBA00022670"/>
    </source>
</evidence>
<evidence type="ECO:0000256" key="4">
    <source>
        <dbReference type="ARBA" id="ARBA00022722"/>
    </source>
</evidence>
<dbReference type="InterPro" id="IPR043128">
    <property type="entry name" value="Rev_trsase/Diguanyl_cyclase"/>
</dbReference>
<dbReference type="Proteomes" id="UP000050795">
    <property type="component" value="Unassembled WGS sequence"/>
</dbReference>
<evidence type="ECO:0000256" key="3">
    <source>
        <dbReference type="ARBA" id="ARBA00022695"/>
    </source>
</evidence>
<dbReference type="Gene3D" id="3.30.70.270">
    <property type="match status" value="2"/>
</dbReference>
<feature type="compositionally biased region" description="Polar residues" evidence="9">
    <location>
        <begin position="971"/>
        <end position="980"/>
    </location>
</feature>
<dbReference type="Gene3D" id="1.10.340.70">
    <property type="match status" value="1"/>
</dbReference>
<dbReference type="InterPro" id="IPR012337">
    <property type="entry name" value="RNaseH-like_sf"/>
</dbReference>
<dbReference type="Pfam" id="PF17921">
    <property type="entry name" value="Integrase_H2C2"/>
    <property type="match status" value="1"/>
</dbReference>
<dbReference type="WBParaSite" id="TREG1_69510.1">
    <property type="protein sequence ID" value="TREG1_69510.1"/>
    <property type="gene ID" value="TREG1_69510"/>
</dbReference>
<reference evidence="13 14" key="2">
    <citation type="submission" date="2023-11" db="UniProtKB">
        <authorList>
            <consortium name="WormBaseParasite"/>
        </authorList>
    </citation>
    <scope>IDENTIFICATION</scope>
</reference>
<evidence type="ECO:0000259" key="10">
    <source>
        <dbReference type="PROSITE" id="PS50878"/>
    </source>
</evidence>
<keyword evidence="7" id="KW-0695">RNA-directed DNA polymerase</keyword>
<dbReference type="GO" id="GO:0006508">
    <property type="term" value="P:proteolysis"/>
    <property type="evidence" value="ECO:0007669"/>
    <property type="project" value="UniProtKB-KW"/>
</dbReference>
<keyword evidence="6" id="KW-0378">Hydrolase</keyword>
<dbReference type="PANTHER" id="PTHR37984:SF5">
    <property type="entry name" value="PROTEIN NYNRIN-LIKE"/>
    <property type="match status" value="1"/>
</dbReference>
<dbReference type="CDD" id="cd01647">
    <property type="entry name" value="RT_LTR"/>
    <property type="match status" value="1"/>
</dbReference>
<feature type="region of interest" description="Disordered" evidence="9">
    <location>
        <begin position="938"/>
        <end position="985"/>
    </location>
</feature>
<dbReference type="FunFam" id="3.30.70.270:FF:000020">
    <property type="entry name" value="Transposon Tf2-6 polyprotein-like Protein"/>
    <property type="match status" value="1"/>
</dbReference>
<dbReference type="InterPro" id="IPR041588">
    <property type="entry name" value="Integrase_H2C2"/>
</dbReference>
<dbReference type="CDD" id="cd09274">
    <property type="entry name" value="RNase_HI_RT_Ty3"/>
    <property type="match status" value="1"/>
</dbReference>
<dbReference type="GO" id="GO:0008233">
    <property type="term" value="F:peptidase activity"/>
    <property type="evidence" value="ECO:0007669"/>
    <property type="project" value="UniProtKB-KW"/>
</dbReference>
<name>A0AA85ITR7_TRIRE</name>
<proteinExistence type="predicted"/>
<dbReference type="WBParaSite" id="TREG1_107390.1">
    <property type="protein sequence ID" value="TREG1_107390.1"/>
    <property type="gene ID" value="TREG1_107390"/>
</dbReference>
<feature type="compositionally biased region" description="Low complexity" evidence="9">
    <location>
        <begin position="945"/>
        <end position="966"/>
    </location>
</feature>
<evidence type="ECO:0000313" key="12">
    <source>
        <dbReference type="Proteomes" id="UP000050795"/>
    </source>
</evidence>
<dbReference type="InterPro" id="IPR041577">
    <property type="entry name" value="RT_RNaseH_2"/>
</dbReference>
<keyword evidence="12" id="KW-1185">Reference proteome</keyword>
<feature type="domain" description="Integrase catalytic" evidence="11">
    <location>
        <begin position="672"/>
        <end position="842"/>
    </location>
</feature>
<evidence type="ECO:0000259" key="11">
    <source>
        <dbReference type="PROSITE" id="PS50994"/>
    </source>
</evidence>
<dbReference type="FunFam" id="3.10.10.10:FF:000007">
    <property type="entry name" value="Retrovirus-related Pol polyprotein from transposon 17.6-like Protein"/>
    <property type="match status" value="1"/>
</dbReference>
<dbReference type="Pfam" id="PF00665">
    <property type="entry name" value="rve"/>
    <property type="match status" value="1"/>
</dbReference>
<evidence type="ECO:0000313" key="14">
    <source>
        <dbReference type="WBParaSite" id="TREG1_113080.1"/>
    </source>
</evidence>
<accession>A0AA85ITR7</accession>
<dbReference type="GO" id="GO:0004519">
    <property type="term" value="F:endonuclease activity"/>
    <property type="evidence" value="ECO:0007669"/>
    <property type="project" value="UniProtKB-KW"/>
</dbReference>
<evidence type="ECO:0000256" key="5">
    <source>
        <dbReference type="ARBA" id="ARBA00022759"/>
    </source>
</evidence>
<evidence type="ECO:0000256" key="2">
    <source>
        <dbReference type="ARBA" id="ARBA00022679"/>
    </source>
</evidence>
<dbReference type="InterPro" id="IPR036397">
    <property type="entry name" value="RNaseH_sf"/>
</dbReference>
<evidence type="ECO:0000256" key="8">
    <source>
        <dbReference type="ARBA" id="ARBA00023268"/>
    </source>
</evidence>
<organism evidence="12 13">
    <name type="scientific">Trichobilharzia regenti</name>
    <name type="common">Nasal bird schistosome</name>
    <dbReference type="NCBI Taxonomy" id="157069"/>
    <lineage>
        <taxon>Eukaryota</taxon>
        <taxon>Metazoa</taxon>
        <taxon>Spiralia</taxon>
        <taxon>Lophotrochozoa</taxon>
        <taxon>Platyhelminthes</taxon>
        <taxon>Trematoda</taxon>
        <taxon>Digenea</taxon>
        <taxon>Strigeidida</taxon>
        <taxon>Schistosomatoidea</taxon>
        <taxon>Schistosomatidae</taxon>
        <taxon>Trichobilharzia</taxon>
    </lineage>
</organism>
<dbReference type="SUPFAM" id="SSF56672">
    <property type="entry name" value="DNA/RNA polymerases"/>
    <property type="match status" value="1"/>
</dbReference>
<evidence type="ECO:0008006" key="15">
    <source>
        <dbReference type="Google" id="ProtNLM"/>
    </source>
</evidence>
<dbReference type="FunFam" id="1.10.340.70:FF:000006">
    <property type="entry name" value="Retrovirus-related Pol polyprotein from transposon 297-like Protein"/>
    <property type="match status" value="1"/>
</dbReference>
<dbReference type="GO" id="GO:0003964">
    <property type="term" value="F:RNA-directed DNA polymerase activity"/>
    <property type="evidence" value="ECO:0007669"/>
    <property type="project" value="UniProtKB-KW"/>
</dbReference>
<dbReference type="GO" id="GO:0015074">
    <property type="term" value="P:DNA integration"/>
    <property type="evidence" value="ECO:0007669"/>
    <property type="project" value="InterPro"/>
</dbReference>
<keyword evidence="8" id="KW-0511">Multifunctional enzyme</keyword>
<keyword evidence="2" id="KW-0808">Transferase</keyword>
<dbReference type="InterPro" id="IPR050951">
    <property type="entry name" value="Retrovirus_Pol_polyprotein"/>
</dbReference>
<protein>
    <recommendedName>
        <fullName evidence="15">Reverse transcriptase</fullName>
    </recommendedName>
</protein>
<dbReference type="PANTHER" id="PTHR37984">
    <property type="entry name" value="PROTEIN CBG26694"/>
    <property type="match status" value="1"/>
</dbReference>
<dbReference type="Pfam" id="PF00078">
    <property type="entry name" value="RVT_1"/>
    <property type="match status" value="1"/>
</dbReference>
<dbReference type="Gene3D" id="3.10.10.10">
    <property type="entry name" value="HIV Type 1 Reverse Transcriptase, subunit A, domain 1"/>
    <property type="match status" value="1"/>
</dbReference>
<dbReference type="WBParaSite" id="TREG1_34820.1">
    <property type="protein sequence ID" value="TREG1_34820.1"/>
    <property type="gene ID" value="TREG1_34820"/>
</dbReference>
<keyword evidence="4" id="KW-0540">Nuclease</keyword>
<dbReference type="AlphaFoldDB" id="A0AA85ITR7"/>
<keyword evidence="3" id="KW-0548">Nucleotidyltransferase</keyword>
<dbReference type="SUPFAM" id="SSF53098">
    <property type="entry name" value="Ribonuclease H-like"/>
    <property type="match status" value="1"/>
</dbReference>
<dbReference type="PROSITE" id="PS50878">
    <property type="entry name" value="RT_POL"/>
    <property type="match status" value="1"/>
</dbReference>
<dbReference type="Gene3D" id="3.30.420.10">
    <property type="entry name" value="Ribonuclease H-like superfamily/Ribonuclease H"/>
    <property type="match status" value="1"/>
</dbReference>
<dbReference type="FunFam" id="3.10.20.370:FF:000001">
    <property type="entry name" value="Retrovirus-related Pol polyprotein from transposon 17.6-like protein"/>
    <property type="match status" value="1"/>
</dbReference>
<dbReference type="InterPro" id="IPR000477">
    <property type="entry name" value="RT_dom"/>
</dbReference>
<dbReference type="PROSITE" id="PS50994">
    <property type="entry name" value="INTEGRASE"/>
    <property type="match status" value="1"/>
</dbReference>
<reference evidence="12" key="1">
    <citation type="submission" date="2022-06" db="EMBL/GenBank/DDBJ databases">
        <authorList>
            <person name="Berger JAMES D."/>
            <person name="Berger JAMES D."/>
        </authorList>
    </citation>
    <scope>NUCLEOTIDE SEQUENCE [LARGE SCALE GENOMIC DNA]</scope>
</reference>
<dbReference type="Pfam" id="PF17919">
    <property type="entry name" value="RT_RNaseH_2"/>
    <property type="match status" value="1"/>
</dbReference>
<evidence type="ECO:0000313" key="13">
    <source>
        <dbReference type="WBParaSite" id="TREG1_107390.1"/>
    </source>
</evidence>
<evidence type="ECO:0000256" key="6">
    <source>
        <dbReference type="ARBA" id="ARBA00022801"/>
    </source>
</evidence>
<dbReference type="FunFam" id="3.30.420.10:FF:000032">
    <property type="entry name" value="Retrovirus-related Pol polyprotein from transposon 297-like Protein"/>
    <property type="match status" value="1"/>
</dbReference>
<keyword evidence="5" id="KW-0255">Endonuclease</keyword>
<sequence>MSLQLRAANGSPIATFGRRFIDLNIGLRRSLRWVFLVADVTTGIIGMDLLQHYQLLVDTGNHKLKDPVTNLSVSGIVTQGPALSPVYATPTSTGPYSHILQSFSDLFKPSSGLPCATSNVKHHIVTTGPPVFAKPRRLSPEKLKVVKAEFEHMLEMGIIRPSSSPWSSPLHLVPKNNGLDWRPCGDYRRLNAQTVPDRYPVPHIHDLTASLKGARVFSKLDLTRAYYQIPVDPEDIPKTAVITPFGLFEFLRMPFGLRNAAQTFQRFIHDVLRGLDFAFAYLDDILVASPDEATHQLHLQTVFQRLVTHSLTLNLPKCQIGVTSLKFLGHRIDKDGIYPLPDRVEAIQNFPLPTSPKALRTFLGMVSYYRRFIPQCAHIVTPLTDMLKGKCKSLVFTKEASTAFAAIKKAIADATMLVHLDVQLPISISVDASNTAIGAVLQQRMANVWLPIAFFSRKLTACESRYSTFGRELLAVYAAVKHFRHFVEGRQFTVFTDHKPLTYALHTTSDRYSPRESRHLDYISQFTSDIQHVSGSDNAVADALSRVCATSVPPTIDLHKMAELQLNDLNLEHLSNKTSLKIERVPLLNSEATILCDMSTGTPRPIVPTSLRRTVFESLHNLSHPGIRATDKLISARFAWPGMNRDVRQWTRACVQCQRAKVTKHNITPLGTFATPDARFHHIHLDIVGPLPPSNGCSYLLTCVDRFTRWPEAIPIPDVTAQTVCRAFMEGWVAHFGCPATVTTDRGQQFESTSFKELLEMLGCKRIRTTAYHPAANGLVERFHRQLKAALMAVDNSKWTDSLPLVLLSIRATLKGDLQCSPAELVYGTTMRLPGELIAPETFEPNFPDTTRYAQQLKSFMQRLRPVSTRTQNRKVQVDRRLDDCTHVFVRHDAIRKPLQPPYDGPFKVLSRKDKFFVIDRCGRPDTVSIDRLKAAYTEEPSPSPSAQSNSPTEPSPCPDSTTSPPVVNDDSPTVTSKTPVTRAGRRVHWPKRFVEFFH</sequence>
<feature type="domain" description="Reverse transcriptase" evidence="10">
    <location>
        <begin position="154"/>
        <end position="332"/>
    </location>
</feature>
<dbReference type="InterPro" id="IPR043502">
    <property type="entry name" value="DNA/RNA_pol_sf"/>
</dbReference>
<dbReference type="InterPro" id="IPR001584">
    <property type="entry name" value="Integrase_cat-core"/>
</dbReference>
<dbReference type="WBParaSite" id="TREG1_113080.1">
    <property type="protein sequence ID" value="TREG1_113080.1"/>
    <property type="gene ID" value="TREG1_113080"/>
</dbReference>
<keyword evidence="1" id="KW-0645">Protease</keyword>
<evidence type="ECO:0000256" key="7">
    <source>
        <dbReference type="ARBA" id="ARBA00022918"/>
    </source>
</evidence>
<evidence type="ECO:0000256" key="9">
    <source>
        <dbReference type="SAM" id="MobiDB-lite"/>
    </source>
</evidence>